<name>A0ACC2KH19_PERAE</name>
<evidence type="ECO:0000313" key="1">
    <source>
        <dbReference type="EMBL" id="KAJ8620430.1"/>
    </source>
</evidence>
<evidence type="ECO:0000313" key="2">
    <source>
        <dbReference type="Proteomes" id="UP001234297"/>
    </source>
</evidence>
<dbReference type="EMBL" id="CM056817">
    <property type="protein sequence ID" value="KAJ8620430.1"/>
    <property type="molecule type" value="Genomic_DNA"/>
</dbReference>
<protein>
    <submittedName>
        <fullName evidence="1">Uncharacterized protein</fullName>
    </submittedName>
</protein>
<accession>A0ACC2KH19</accession>
<keyword evidence="2" id="KW-1185">Reference proteome</keyword>
<reference evidence="1 2" key="1">
    <citation type="journal article" date="2022" name="Hortic Res">
        <title>A haplotype resolved chromosomal level avocado genome allows analysis of novel avocado genes.</title>
        <authorList>
            <person name="Nath O."/>
            <person name="Fletcher S.J."/>
            <person name="Hayward A."/>
            <person name="Shaw L.M."/>
            <person name="Masouleh A.K."/>
            <person name="Furtado A."/>
            <person name="Henry R.J."/>
            <person name="Mitter N."/>
        </authorList>
    </citation>
    <scope>NUCLEOTIDE SEQUENCE [LARGE SCALE GENOMIC DNA]</scope>
    <source>
        <strain evidence="2">cv. Hass</strain>
    </source>
</reference>
<dbReference type="Proteomes" id="UP001234297">
    <property type="component" value="Chromosome 9"/>
</dbReference>
<comment type="caution">
    <text evidence="1">The sequence shown here is derived from an EMBL/GenBank/DDBJ whole genome shotgun (WGS) entry which is preliminary data.</text>
</comment>
<sequence>MQSRSEHKMERSLRKMLLVLATLLLVCVVGLEGRTLQSKPKVSHPQTFFGGFGGPTMEPGVGGGGQSPGLVWGFGSIPGFGGPPSLPSGGISVPAGPVVGANSP</sequence>
<proteinExistence type="predicted"/>
<organism evidence="1 2">
    <name type="scientific">Persea americana</name>
    <name type="common">Avocado</name>
    <dbReference type="NCBI Taxonomy" id="3435"/>
    <lineage>
        <taxon>Eukaryota</taxon>
        <taxon>Viridiplantae</taxon>
        <taxon>Streptophyta</taxon>
        <taxon>Embryophyta</taxon>
        <taxon>Tracheophyta</taxon>
        <taxon>Spermatophyta</taxon>
        <taxon>Magnoliopsida</taxon>
        <taxon>Magnoliidae</taxon>
        <taxon>Laurales</taxon>
        <taxon>Lauraceae</taxon>
        <taxon>Persea</taxon>
    </lineage>
</organism>
<gene>
    <name evidence="1" type="ORF">MRB53_028959</name>
</gene>